<dbReference type="EMBL" id="AFZG01000018">
    <property type="protein sequence ID" value="EHL19583.1"/>
    <property type="molecule type" value="Genomic_DNA"/>
</dbReference>
<dbReference type="RefSeq" id="WP_009529436.1">
    <property type="nucleotide sequence ID" value="NZ_JH414607.1"/>
</dbReference>
<gene>
    <name evidence="2" type="ORF">HMPREF9628_01460</name>
</gene>
<dbReference type="PROSITE" id="PS50965">
    <property type="entry name" value="NERD"/>
    <property type="match status" value="1"/>
</dbReference>
<dbReference type="GO" id="GO:0006265">
    <property type="term" value="P:DNA topological change"/>
    <property type="evidence" value="ECO:0007669"/>
    <property type="project" value="InterPro"/>
</dbReference>
<organism evidence="2 3">
    <name type="scientific">Peptoanaerobacter stomatis</name>
    <dbReference type="NCBI Taxonomy" id="796937"/>
    <lineage>
        <taxon>Bacteria</taxon>
        <taxon>Bacillati</taxon>
        <taxon>Bacillota</taxon>
        <taxon>Clostridia</taxon>
        <taxon>Peptostreptococcales</taxon>
        <taxon>Filifactoraceae</taxon>
        <taxon>Peptoanaerobacter</taxon>
    </lineage>
</organism>
<dbReference type="Pfam" id="PF08378">
    <property type="entry name" value="NERD"/>
    <property type="match status" value="1"/>
</dbReference>
<evidence type="ECO:0000313" key="2">
    <source>
        <dbReference type="EMBL" id="EHL19583.1"/>
    </source>
</evidence>
<dbReference type="Proteomes" id="UP000003379">
    <property type="component" value="Unassembled WGS sequence"/>
</dbReference>
<sequence length="251" mass="29510">MKFFILLILIILIIKYIIKNDEAPKYCTKGDIGEIDVRVELELLDQEKYYSFHDIMIEIDNRTTQIDHIVVSIYGIFVIETKNYNGFIRGNQYNSTWTQYLSKNNKFQFNNPLRQNYGHIKALSQKLNIQEDKFISIIAFGNDAKLDIEAKEKVVNIRELYDTIMDFTTIKFNDISSIESVKNKILSENITSEEKRHDHIVNIQTELQEKEDKINNMICPSCGWKLLERKGKYGNFIGCSNYPKCKFKKHI</sequence>
<dbReference type="Gene3D" id="3.30.65.10">
    <property type="entry name" value="Bacterial Topoisomerase I, domain 1"/>
    <property type="match status" value="1"/>
</dbReference>
<dbReference type="AlphaFoldDB" id="G9XBU3"/>
<evidence type="ECO:0000259" key="1">
    <source>
        <dbReference type="PROSITE" id="PS50965"/>
    </source>
</evidence>
<comment type="caution">
    <text evidence="2">The sequence shown here is derived from an EMBL/GenBank/DDBJ whole genome shotgun (WGS) entry which is preliminary data.</text>
</comment>
<dbReference type="GO" id="GO:0005694">
    <property type="term" value="C:chromosome"/>
    <property type="evidence" value="ECO:0007669"/>
    <property type="project" value="InterPro"/>
</dbReference>
<dbReference type="PATRIC" id="fig|796940.3.peg.747"/>
<proteinExistence type="predicted"/>
<dbReference type="SUPFAM" id="SSF57783">
    <property type="entry name" value="Zinc beta-ribbon"/>
    <property type="match status" value="1"/>
</dbReference>
<dbReference type="InterPro" id="IPR013498">
    <property type="entry name" value="Topo_IA_Znf"/>
</dbReference>
<dbReference type="GO" id="GO:0003677">
    <property type="term" value="F:DNA binding"/>
    <property type="evidence" value="ECO:0007669"/>
    <property type="project" value="InterPro"/>
</dbReference>
<accession>G9XBU3</accession>
<dbReference type="InterPro" id="IPR011528">
    <property type="entry name" value="NERD"/>
</dbReference>
<dbReference type="HOGENOM" id="CLU_068011_2_0_9"/>
<name>G9XBU3_9FIRM</name>
<dbReference type="Pfam" id="PF01396">
    <property type="entry name" value="Zn_ribbon_Top1"/>
    <property type="match status" value="1"/>
</dbReference>
<evidence type="ECO:0000313" key="3">
    <source>
        <dbReference type="Proteomes" id="UP000003379"/>
    </source>
</evidence>
<reference evidence="2 3" key="1">
    <citation type="submission" date="2011-08" db="EMBL/GenBank/DDBJ databases">
        <title>The Genome Sequence of Eubacteriaceae bacterium CM5.</title>
        <authorList>
            <consortium name="The Broad Institute Genome Sequencing Platform"/>
            <person name="Earl A."/>
            <person name="Ward D."/>
            <person name="Feldgarden M."/>
            <person name="Gevers D."/>
            <person name="Sizova M."/>
            <person name="Hazen A."/>
            <person name="Epstein S."/>
            <person name="Young S.K."/>
            <person name="Zeng Q."/>
            <person name="Gargeya S."/>
            <person name="Fitzgerald M."/>
            <person name="Haas B."/>
            <person name="Abouelleil A."/>
            <person name="Alvarado L."/>
            <person name="Arachchi H.M."/>
            <person name="Berlin A."/>
            <person name="Brown A."/>
            <person name="Chapman S.B."/>
            <person name="Chen Z."/>
            <person name="Dunbar C."/>
            <person name="Freedman E."/>
            <person name="Gearin G."/>
            <person name="Gellesch M."/>
            <person name="Goldberg J."/>
            <person name="Griggs A."/>
            <person name="Gujja S."/>
            <person name="Heiman D."/>
            <person name="Howarth C."/>
            <person name="Larson L."/>
            <person name="Lui A."/>
            <person name="MacDonald P.J.P."/>
            <person name="Montmayeur A."/>
            <person name="Murphy C."/>
            <person name="Neiman D."/>
            <person name="Pearson M."/>
            <person name="Priest M."/>
            <person name="Roberts A."/>
            <person name="Saif S."/>
            <person name="Shea T."/>
            <person name="Shenoy N."/>
            <person name="Sisk P."/>
            <person name="Stolte C."/>
            <person name="Sykes S."/>
            <person name="Wortman J."/>
            <person name="Nusbaum C."/>
            <person name="Birren B."/>
        </authorList>
    </citation>
    <scope>NUCLEOTIDE SEQUENCE [LARGE SCALE GENOMIC DNA]</scope>
    <source>
        <strain evidence="2 3">CM5</strain>
    </source>
</reference>
<feature type="domain" description="NERD" evidence="1">
    <location>
        <begin position="29"/>
        <end position="146"/>
    </location>
</feature>
<dbReference type="GO" id="GO:0003916">
    <property type="term" value="F:DNA topoisomerase activity"/>
    <property type="evidence" value="ECO:0007669"/>
    <property type="project" value="InterPro"/>
</dbReference>
<protein>
    <recommendedName>
        <fullName evidence="1">NERD domain-containing protein</fullName>
    </recommendedName>
</protein>